<organism evidence="1 2">
    <name type="scientific">Candidatus Thiodiazotropha endoloripes</name>
    <dbReference type="NCBI Taxonomy" id="1818881"/>
    <lineage>
        <taxon>Bacteria</taxon>
        <taxon>Pseudomonadati</taxon>
        <taxon>Pseudomonadota</taxon>
        <taxon>Gammaproteobacteria</taxon>
        <taxon>Chromatiales</taxon>
        <taxon>Sedimenticolaceae</taxon>
        <taxon>Candidatus Thiodiazotropha</taxon>
    </lineage>
</organism>
<dbReference type="EMBL" id="LVJZ01000003">
    <property type="protein sequence ID" value="ODB96720.1"/>
    <property type="molecule type" value="Genomic_DNA"/>
</dbReference>
<keyword evidence="2" id="KW-1185">Reference proteome</keyword>
<evidence type="ECO:0000313" key="2">
    <source>
        <dbReference type="Proteomes" id="UP000094849"/>
    </source>
</evidence>
<dbReference type="STRING" id="1818881.A3196_08110"/>
<accession>A0A1E2UPN8</accession>
<dbReference type="Proteomes" id="UP000094849">
    <property type="component" value="Unassembled WGS sequence"/>
</dbReference>
<protein>
    <recommendedName>
        <fullName evidence="3">DinB-like domain-containing protein</fullName>
    </recommendedName>
</protein>
<evidence type="ECO:0008006" key="3">
    <source>
        <dbReference type="Google" id="ProtNLM"/>
    </source>
</evidence>
<dbReference type="AlphaFoldDB" id="A0A1E2UPN8"/>
<sequence>MKNNRIDISLASPTNRELLIEEFRRVRNDTEALCLPLSVDDSQTQSIVQTSPPKWHIAHVTWFFEAFVFADYDDDYECFDERWAFTGLRLAEDG</sequence>
<evidence type="ECO:0000313" key="1">
    <source>
        <dbReference type="EMBL" id="ODB96720.1"/>
    </source>
</evidence>
<proteinExistence type="predicted"/>
<gene>
    <name evidence="1" type="ORF">A3196_08110</name>
</gene>
<comment type="caution">
    <text evidence="1">The sequence shown here is derived from an EMBL/GenBank/DDBJ whole genome shotgun (WGS) entry which is preliminary data.</text>
</comment>
<reference evidence="1 2" key="1">
    <citation type="submission" date="2016-03" db="EMBL/GenBank/DDBJ databases">
        <title>Chemosynthetic sulphur-oxidizing symbionts of marine invertebrate animals are capable of nitrogen fixation.</title>
        <authorList>
            <person name="Petersen J.M."/>
            <person name="Kemper A."/>
            <person name="Gruber-Vodicka H."/>
            <person name="Cardini U."/>
            <person name="Geest Mvander."/>
            <person name="Kleiner M."/>
            <person name="Bulgheresi S."/>
            <person name="Fussmann M."/>
            <person name="Herbold C."/>
            <person name="Seah B.K.B."/>
            <person name="Antony C.Paul."/>
            <person name="Liu D."/>
            <person name="Belitz A."/>
            <person name="Weber M."/>
        </authorList>
    </citation>
    <scope>NUCLEOTIDE SEQUENCE [LARGE SCALE GENOMIC DNA]</scope>
    <source>
        <strain evidence="1">G_D</strain>
    </source>
</reference>
<name>A0A1E2UPN8_9GAMM</name>
<dbReference type="RefSeq" id="WP_069004451.1">
    <property type="nucleotide sequence ID" value="NZ_LVJX01000005.1"/>
</dbReference>